<dbReference type="PROSITE" id="PS51272">
    <property type="entry name" value="SLH"/>
    <property type="match status" value="2"/>
</dbReference>
<organism evidence="2">
    <name type="scientific">mine drainage metagenome</name>
    <dbReference type="NCBI Taxonomy" id="410659"/>
    <lineage>
        <taxon>unclassified sequences</taxon>
        <taxon>metagenomes</taxon>
        <taxon>ecological metagenomes</taxon>
    </lineage>
</organism>
<protein>
    <submittedName>
        <fullName evidence="2">S-layer domain protein</fullName>
    </submittedName>
</protein>
<dbReference type="EMBL" id="AUZZ01005648">
    <property type="protein sequence ID" value="EQD48806.1"/>
    <property type="molecule type" value="Genomic_DNA"/>
</dbReference>
<feature type="domain" description="SLH" evidence="1">
    <location>
        <begin position="20"/>
        <end position="83"/>
    </location>
</feature>
<accession>T0ZKE2</accession>
<sequence length="149" mass="15563">QSGTLTAPLSKAGTYAVLVNTTKFNDVPSNFWAKGAIDLLLGRNAISGFADGGFHPNATVTRAQFVKMLVLSLGLTVPAQPTSAGFSDVPATAWFAPYVDSAVQAGLVQGINATTFGPSELITREQLAVMVARAMGTYQPSSPQQVAFK</sequence>
<dbReference type="AlphaFoldDB" id="T0ZKE2"/>
<dbReference type="InterPro" id="IPR051465">
    <property type="entry name" value="Cell_Envelope_Struct_Comp"/>
</dbReference>
<evidence type="ECO:0000313" key="2">
    <source>
        <dbReference type="EMBL" id="EQD48806.1"/>
    </source>
</evidence>
<dbReference type="PANTHER" id="PTHR43308:SF5">
    <property type="entry name" value="S-LAYER PROTEIN _ PEPTIDOGLYCAN ENDO-BETA-N-ACETYLGLUCOSAMINIDASE"/>
    <property type="match status" value="1"/>
</dbReference>
<feature type="non-terminal residue" evidence="2">
    <location>
        <position position="1"/>
    </location>
</feature>
<dbReference type="Pfam" id="PF00395">
    <property type="entry name" value="SLH"/>
    <property type="match status" value="2"/>
</dbReference>
<name>T0ZKE2_9ZZZZ</name>
<dbReference type="InterPro" id="IPR001119">
    <property type="entry name" value="SLH_dom"/>
</dbReference>
<reference evidence="2" key="2">
    <citation type="journal article" date="2014" name="ISME J.">
        <title>Microbial stratification in low pH oxic and suboxic macroscopic growths along an acid mine drainage.</title>
        <authorList>
            <person name="Mendez-Garcia C."/>
            <person name="Mesa V."/>
            <person name="Sprenger R.R."/>
            <person name="Richter M."/>
            <person name="Diez M.S."/>
            <person name="Solano J."/>
            <person name="Bargiela R."/>
            <person name="Golyshina O.V."/>
            <person name="Manteca A."/>
            <person name="Ramos J.L."/>
            <person name="Gallego J.R."/>
            <person name="Llorente I."/>
            <person name="Martins Dos Santos V.A."/>
            <person name="Jensen O.N."/>
            <person name="Pelaez A.I."/>
            <person name="Sanchez J."/>
            <person name="Ferrer M."/>
        </authorList>
    </citation>
    <scope>NUCLEOTIDE SEQUENCE</scope>
</reference>
<gene>
    <name evidence="2" type="ORF">B2A_07851</name>
</gene>
<dbReference type="PANTHER" id="PTHR43308">
    <property type="entry name" value="OUTER MEMBRANE PROTEIN ALPHA-RELATED"/>
    <property type="match status" value="1"/>
</dbReference>
<proteinExistence type="predicted"/>
<reference evidence="2" key="1">
    <citation type="submission" date="2013-08" db="EMBL/GenBank/DDBJ databases">
        <authorList>
            <person name="Mendez C."/>
            <person name="Richter M."/>
            <person name="Ferrer M."/>
            <person name="Sanchez J."/>
        </authorList>
    </citation>
    <scope>NUCLEOTIDE SEQUENCE</scope>
</reference>
<evidence type="ECO:0000259" key="1">
    <source>
        <dbReference type="PROSITE" id="PS51272"/>
    </source>
</evidence>
<feature type="domain" description="SLH" evidence="1">
    <location>
        <begin position="86"/>
        <end position="145"/>
    </location>
</feature>
<feature type="non-terminal residue" evidence="2">
    <location>
        <position position="149"/>
    </location>
</feature>
<comment type="caution">
    <text evidence="2">The sequence shown here is derived from an EMBL/GenBank/DDBJ whole genome shotgun (WGS) entry which is preliminary data.</text>
</comment>